<dbReference type="SUPFAM" id="SSF51735">
    <property type="entry name" value="NAD(P)-binding Rossmann-fold domains"/>
    <property type="match status" value="1"/>
</dbReference>
<dbReference type="RefSeq" id="WP_137333166.1">
    <property type="nucleotide sequence ID" value="NZ_CP040077.1"/>
</dbReference>
<evidence type="ECO:0000313" key="4">
    <source>
        <dbReference type="Proteomes" id="UP000298656"/>
    </source>
</evidence>
<evidence type="ECO:0000313" key="3">
    <source>
        <dbReference type="EMBL" id="QCP50348.1"/>
    </source>
</evidence>
<dbReference type="EMBL" id="CP040077">
    <property type="protein sequence ID" value="QCP50348.1"/>
    <property type="molecule type" value="Genomic_DNA"/>
</dbReference>
<dbReference type="GO" id="GO:0047936">
    <property type="term" value="F:glucose 1-dehydrogenase [NAD(P)+] activity"/>
    <property type="evidence" value="ECO:0007669"/>
    <property type="project" value="UniProtKB-EC"/>
</dbReference>
<dbReference type="AlphaFoldDB" id="A0A4P8IMX7"/>
<dbReference type="Proteomes" id="UP000298656">
    <property type="component" value="Chromosome 1"/>
</dbReference>
<organism evidence="3 4">
    <name type="scientific">Trinickia violacea</name>
    <dbReference type="NCBI Taxonomy" id="2571746"/>
    <lineage>
        <taxon>Bacteria</taxon>
        <taxon>Pseudomonadati</taxon>
        <taxon>Pseudomonadota</taxon>
        <taxon>Betaproteobacteria</taxon>
        <taxon>Burkholderiales</taxon>
        <taxon>Burkholderiaceae</taxon>
        <taxon>Trinickia</taxon>
    </lineage>
</organism>
<dbReference type="OrthoDB" id="6823797at2"/>
<dbReference type="NCBIfam" id="NF005559">
    <property type="entry name" value="PRK07231.1"/>
    <property type="match status" value="1"/>
</dbReference>
<gene>
    <name evidence="3" type="ORF">FAZ95_14925</name>
</gene>
<dbReference type="KEGG" id="tvl:FAZ95_14925"/>
<dbReference type="FunFam" id="3.40.50.720:FF:000084">
    <property type="entry name" value="Short-chain dehydrogenase reductase"/>
    <property type="match status" value="1"/>
</dbReference>
<sequence>MGRLQDKVTIVTGAARGQGEATARLFAAEGARVVLTDVLKHEGEQVARSIGESAIFLEHDVSDEAAWAAVVESTLERFGQVDVLVNNAAVCLFAPLMNTGKADFDRMLSINLLGCFLGMKAVVPAMQAAGRGSIVNISSVNGLRGTIGMSAYDAGKWAVRGMSKGVALELAPLGIRVNTVHPGAIDTQMLNPGDALDTSKMAKVFGIAFGRVGRAEEVAHASLFLASDDASYISGAELAVDGTWSAGLLTNITDM</sequence>
<proteinExistence type="inferred from homology"/>
<dbReference type="PRINTS" id="PR00081">
    <property type="entry name" value="GDHRDH"/>
</dbReference>
<name>A0A4P8IMX7_9BURK</name>
<evidence type="ECO:0000256" key="2">
    <source>
        <dbReference type="ARBA" id="ARBA00023002"/>
    </source>
</evidence>
<dbReference type="InterPro" id="IPR036291">
    <property type="entry name" value="NAD(P)-bd_dom_sf"/>
</dbReference>
<dbReference type="PANTHER" id="PTHR24321:SF8">
    <property type="entry name" value="ESTRADIOL 17-BETA-DEHYDROGENASE 8-RELATED"/>
    <property type="match status" value="1"/>
</dbReference>
<keyword evidence="4" id="KW-1185">Reference proteome</keyword>
<dbReference type="PRINTS" id="PR00080">
    <property type="entry name" value="SDRFAMILY"/>
</dbReference>
<dbReference type="Pfam" id="PF13561">
    <property type="entry name" value="adh_short_C2"/>
    <property type="match status" value="1"/>
</dbReference>
<protein>
    <submittedName>
        <fullName evidence="3">Glucose 1-dehydrogenase</fullName>
        <ecNumber evidence="3">1.1.1.47</ecNumber>
    </submittedName>
</protein>
<dbReference type="PANTHER" id="PTHR24321">
    <property type="entry name" value="DEHYDROGENASES, SHORT CHAIN"/>
    <property type="match status" value="1"/>
</dbReference>
<dbReference type="Gene3D" id="3.40.50.720">
    <property type="entry name" value="NAD(P)-binding Rossmann-like Domain"/>
    <property type="match status" value="1"/>
</dbReference>
<dbReference type="InterPro" id="IPR002347">
    <property type="entry name" value="SDR_fam"/>
</dbReference>
<reference evidence="3 4" key="1">
    <citation type="submission" date="2019-05" db="EMBL/GenBank/DDBJ databases">
        <title>Burkholderia sp. DHOD12, isolated from subtropical forest soil.</title>
        <authorList>
            <person name="Gao Z.-H."/>
            <person name="Qiu L.-H."/>
        </authorList>
    </citation>
    <scope>NUCLEOTIDE SEQUENCE [LARGE SCALE GENOMIC DNA]</scope>
    <source>
        <strain evidence="3 4">DHOD12</strain>
    </source>
</reference>
<accession>A0A4P8IMX7</accession>
<comment type="similarity">
    <text evidence="1">Belongs to the short-chain dehydrogenases/reductases (SDR) family.</text>
</comment>
<dbReference type="EC" id="1.1.1.47" evidence="3"/>
<evidence type="ECO:0000256" key="1">
    <source>
        <dbReference type="ARBA" id="ARBA00006484"/>
    </source>
</evidence>
<keyword evidence="2 3" id="KW-0560">Oxidoreductase</keyword>